<name>A0A9W7FWH2_9STRA</name>
<dbReference type="InterPro" id="IPR040327">
    <property type="entry name" value="At5g14285-like"/>
</dbReference>
<dbReference type="Proteomes" id="UP001165082">
    <property type="component" value="Unassembled WGS sequence"/>
</dbReference>
<organism evidence="7 8">
    <name type="scientific">Triparma retinervis</name>
    <dbReference type="NCBI Taxonomy" id="2557542"/>
    <lineage>
        <taxon>Eukaryota</taxon>
        <taxon>Sar</taxon>
        <taxon>Stramenopiles</taxon>
        <taxon>Ochrophyta</taxon>
        <taxon>Bolidophyceae</taxon>
        <taxon>Parmales</taxon>
        <taxon>Triparmaceae</taxon>
        <taxon>Triparma</taxon>
    </lineage>
</organism>
<evidence type="ECO:0000313" key="8">
    <source>
        <dbReference type="Proteomes" id="UP001165082"/>
    </source>
</evidence>
<evidence type="ECO:0000259" key="6">
    <source>
        <dbReference type="Pfam" id="PF03798"/>
    </source>
</evidence>
<dbReference type="InterPro" id="IPR006634">
    <property type="entry name" value="TLC-dom"/>
</dbReference>
<comment type="caution">
    <text evidence="7">The sequence shown here is derived from an EMBL/GenBank/DDBJ whole genome shotgun (WGS) entry which is preliminary data.</text>
</comment>
<evidence type="ECO:0000256" key="3">
    <source>
        <dbReference type="ARBA" id="ARBA00022989"/>
    </source>
</evidence>
<dbReference type="AlphaFoldDB" id="A0A9W7FWH2"/>
<keyword evidence="2 5" id="KW-0812">Transmembrane</keyword>
<accession>A0A9W7FWH2</accession>
<feature type="domain" description="TLC" evidence="6">
    <location>
        <begin position="23"/>
        <end position="209"/>
    </location>
</feature>
<evidence type="ECO:0000256" key="5">
    <source>
        <dbReference type="SAM" id="Phobius"/>
    </source>
</evidence>
<evidence type="ECO:0000313" key="7">
    <source>
        <dbReference type="EMBL" id="GMI21005.1"/>
    </source>
</evidence>
<feature type="transmembrane region" description="Helical" evidence="5">
    <location>
        <begin position="167"/>
        <end position="187"/>
    </location>
</feature>
<keyword evidence="8" id="KW-1185">Reference proteome</keyword>
<proteinExistence type="predicted"/>
<feature type="transmembrane region" description="Helical" evidence="5">
    <location>
        <begin position="199"/>
        <end position="222"/>
    </location>
</feature>
<dbReference type="GO" id="GO:0016020">
    <property type="term" value="C:membrane"/>
    <property type="evidence" value="ECO:0007669"/>
    <property type="project" value="UniProtKB-SubCell"/>
</dbReference>
<dbReference type="Pfam" id="PF03798">
    <property type="entry name" value="TRAM_LAG1_CLN8"/>
    <property type="match status" value="1"/>
</dbReference>
<dbReference type="PANTHER" id="PTHR31766">
    <property type="entry name" value="GLABROUS1 ENHANCER-BINDING PROTEIN-LIKE 2"/>
    <property type="match status" value="1"/>
</dbReference>
<keyword evidence="4 5" id="KW-0472">Membrane</keyword>
<gene>
    <name evidence="7" type="ORF">TrRE_jg3152</name>
</gene>
<dbReference type="PANTHER" id="PTHR31766:SF2">
    <property type="entry name" value="GLABROUS1 ENHANCER-BINDING PROTEIN-LIKE 2"/>
    <property type="match status" value="1"/>
</dbReference>
<evidence type="ECO:0000256" key="2">
    <source>
        <dbReference type="ARBA" id="ARBA00022692"/>
    </source>
</evidence>
<keyword evidence="3 5" id="KW-1133">Transmembrane helix</keyword>
<sequence length="229" mass="25198">MNGWEWQEQSGDTQSTLGGLTAMVHSTLLLLPTLSLLLSHPTKKPSAPISASSDIWNWKAWSMISWCQAYMLQDAFWILKATFSPSTMSFSPSSSDIMFLAHHLATTFYMATAKSTGAGHYSCMTLMWFGEVTNPIHNSYEIVKTTMKVHPGPNIALALPVLGKAFAATYGFVRIVLGPILAVWVVYDLLLTKSGRKDVGWVGVLWAIMVVGVIHGSMGFAFDYALEAW</sequence>
<evidence type="ECO:0000256" key="4">
    <source>
        <dbReference type="ARBA" id="ARBA00023136"/>
    </source>
</evidence>
<protein>
    <recommendedName>
        <fullName evidence="6">TLC domain-containing protein</fullName>
    </recommendedName>
</protein>
<dbReference type="OrthoDB" id="204175at2759"/>
<reference evidence="7" key="1">
    <citation type="submission" date="2022-07" db="EMBL/GenBank/DDBJ databases">
        <title>Genome analysis of Parmales, a sister group of diatoms, reveals the evolutionary specialization of diatoms from phago-mixotrophs to photoautotrophs.</title>
        <authorList>
            <person name="Ban H."/>
            <person name="Sato S."/>
            <person name="Yoshikawa S."/>
            <person name="Kazumasa Y."/>
            <person name="Nakamura Y."/>
            <person name="Ichinomiya M."/>
            <person name="Saitoh K."/>
            <person name="Sato N."/>
            <person name="Blanc-Mathieu R."/>
            <person name="Endo H."/>
            <person name="Kuwata A."/>
            <person name="Ogata H."/>
        </authorList>
    </citation>
    <scope>NUCLEOTIDE SEQUENCE</scope>
</reference>
<dbReference type="EMBL" id="BRXZ01008080">
    <property type="protein sequence ID" value="GMI21005.1"/>
    <property type="molecule type" value="Genomic_DNA"/>
</dbReference>
<evidence type="ECO:0000256" key="1">
    <source>
        <dbReference type="ARBA" id="ARBA00004141"/>
    </source>
</evidence>
<comment type="subcellular location">
    <subcellularLocation>
        <location evidence="1">Membrane</location>
        <topology evidence="1">Multi-pass membrane protein</topology>
    </subcellularLocation>
</comment>